<protein>
    <submittedName>
        <fullName evidence="1">Antirestriction protein ArdA</fullName>
    </submittedName>
</protein>
<accession>A0A367CEU0</accession>
<dbReference type="InterPro" id="IPR009899">
    <property type="entry name" value="ArdA"/>
</dbReference>
<evidence type="ECO:0000313" key="2">
    <source>
        <dbReference type="Proteomes" id="UP000252797"/>
    </source>
</evidence>
<dbReference type="RefSeq" id="WP_029487153.1">
    <property type="nucleotide sequence ID" value="NZ_LEPB01000004.1"/>
</dbReference>
<evidence type="ECO:0000313" key="1">
    <source>
        <dbReference type="EMBL" id="RCA11155.1"/>
    </source>
</evidence>
<dbReference type="InterPro" id="IPR041893">
    <property type="entry name" value="ArdA_dom3"/>
</dbReference>
<dbReference type="Gene3D" id="1.10.10.1190">
    <property type="entry name" value="Antirestriction protein ArdA, domain 3"/>
    <property type="match status" value="1"/>
</dbReference>
<gene>
    <name evidence="1" type="ORF">EA71_01910</name>
</gene>
<proteinExistence type="predicted"/>
<dbReference type="AlphaFoldDB" id="A0A367CEU0"/>
<dbReference type="Gene3D" id="3.10.20.480">
    <property type="entry name" value="Antirestriction protein ArdA, domain 1"/>
    <property type="match status" value="1"/>
</dbReference>
<reference evidence="1 2" key="1">
    <citation type="submission" date="2015-06" db="EMBL/GenBank/DDBJ databases">
        <title>The Genome Sequence of Enterococcus durans 4EA1.</title>
        <authorList>
            <consortium name="The Broad Institute Genomics Platform"/>
            <consortium name="The Broad Institute Genome Sequencing Center for Infectious Disease"/>
            <person name="Earl A.M."/>
            <person name="Van Tyne D."/>
            <person name="Lebreton F."/>
            <person name="Saavedra J.T."/>
            <person name="Gilmore M.S."/>
            <person name="Manson Mcguire A."/>
            <person name="Clock S."/>
            <person name="Crupain M."/>
            <person name="Rangan U."/>
            <person name="Young S."/>
            <person name="Abouelleil A."/>
            <person name="Cao P."/>
            <person name="Chapman S.B."/>
            <person name="Griggs A."/>
            <person name="Priest M."/>
            <person name="Shea T."/>
            <person name="Wortman J."/>
            <person name="Nusbaum C."/>
            <person name="Birren B."/>
        </authorList>
    </citation>
    <scope>NUCLEOTIDE SEQUENCE [LARGE SCALE GENOMIC DNA]</scope>
    <source>
        <strain evidence="1 2">4EA1</strain>
    </source>
</reference>
<sequence>MEQMRVYIANLGKYNEGELVGAWFTPPVDFDEVKERIGLNDEYEEYAIHDYELPFEIDEYTPIEEINRLCGLAEELAGTPIGEVASEIQHAFFNSFEEMVEHVDDIICYPNCDDMSDVAYYLIEETGALGEVPSHLQNYIDYEAYGRDLEIEGNYLVTSQGIFELLE</sequence>
<comment type="caution">
    <text evidence="1">The sequence shown here is derived from an EMBL/GenBank/DDBJ whole genome shotgun (WGS) entry which is preliminary data.</text>
</comment>
<dbReference type="EMBL" id="LEPB01000004">
    <property type="protein sequence ID" value="RCA11155.1"/>
    <property type="molecule type" value="Genomic_DNA"/>
</dbReference>
<dbReference type="InterPro" id="IPR041895">
    <property type="entry name" value="ArdA_dom1"/>
</dbReference>
<dbReference type="Proteomes" id="UP000252797">
    <property type="component" value="Unassembled WGS sequence"/>
</dbReference>
<organism evidence="1 2">
    <name type="scientific">Enterococcus durans</name>
    <dbReference type="NCBI Taxonomy" id="53345"/>
    <lineage>
        <taxon>Bacteria</taxon>
        <taxon>Bacillati</taxon>
        <taxon>Bacillota</taxon>
        <taxon>Bacilli</taxon>
        <taxon>Lactobacillales</taxon>
        <taxon>Enterococcaceae</taxon>
        <taxon>Enterococcus</taxon>
    </lineage>
</organism>
<name>A0A367CEU0_9ENTE</name>
<dbReference type="Pfam" id="PF07275">
    <property type="entry name" value="ArdA"/>
    <property type="match status" value="1"/>
</dbReference>